<evidence type="ECO:0000256" key="2">
    <source>
        <dbReference type="ARBA" id="ARBA00022741"/>
    </source>
</evidence>
<protein>
    <submittedName>
        <fullName evidence="6">GNAT family N-acetyltransferase</fullName>
    </submittedName>
</protein>
<dbReference type="InterPro" id="IPR016181">
    <property type="entry name" value="Acyl_CoA_acyltransferase"/>
</dbReference>
<proteinExistence type="inferred from homology"/>
<dbReference type="PANTHER" id="PTHR43334">
    <property type="entry name" value="ACETATE--COA LIGASE [ADP-FORMING]"/>
    <property type="match status" value="1"/>
</dbReference>
<dbReference type="SMART" id="SM00881">
    <property type="entry name" value="CoA_binding"/>
    <property type="match status" value="1"/>
</dbReference>
<dbReference type="SUPFAM" id="SSF55729">
    <property type="entry name" value="Acyl-CoA N-acyltransferases (Nat)"/>
    <property type="match status" value="1"/>
</dbReference>
<dbReference type="InterPro" id="IPR036291">
    <property type="entry name" value="NAD(P)-bd_dom_sf"/>
</dbReference>
<dbReference type="InterPro" id="IPR043938">
    <property type="entry name" value="Ligase_CoA_dom"/>
</dbReference>
<dbReference type="EMBL" id="CACVAY010000087">
    <property type="protein sequence ID" value="CAA6818860.1"/>
    <property type="molecule type" value="Genomic_DNA"/>
</dbReference>
<evidence type="ECO:0000259" key="5">
    <source>
        <dbReference type="PROSITE" id="PS51186"/>
    </source>
</evidence>
<dbReference type="PROSITE" id="PS51186">
    <property type="entry name" value="GNAT"/>
    <property type="match status" value="1"/>
</dbReference>
<organism evidence="6">
    <name type="scientific">uncultured Thiotrichaceae bacterium</name>
    <dbReference type="NCBI Taxonomy" id="298394"/>
    <lineage>
        <taxon>Bacteria</taxon>
        <taxon>Pseudomonadati</taxon>
        <taxon>Pseudomonadota</taxon>
        <taxon>Gammaproteobacteria</taxon>
        <taxon>Thiotrichales</taxon>
        <taxon>Thiotrichaceae</taxon>
        <taxon>environmental samples</taxon>
    </lineage>
</organism>
<dbReference type="Pfam" id="PF19045">
    <property type="entry name" value="Ligase_CoA_2"/>
    <property type="match status" value="1"/>
</dbReference>
<dbReference type="InterPro" id="IPR032875">
    <property type="entry name" value="Succ_CoA_lig_flav_dom"/>
</dbReference>
<evidence type="ECO:0000313" key="6">
    <source>
        <dbReference type="EMBL" id="CAA6818860.1"/>
    </source>
</evidence>
<dbReference type="PANTHER" id="PTHR43334:SF1">
    <property type="entry name" value="3-HYDROXYPROPIONATE--COA LIGASE [ADP-FORMING]"/>
    <property type="match status" value="1"/>
</dbReference>
<dbReference type="GO" id="GO:0043758">
    <property type="term" value="F:acetate-CoA ligase (ADP-forming) activity"/>
    <property type="evidence" value="ECO:0007669"/>
    <property type="project" value="InterPro"/>
</dbReference>
<dbReference type="GO" id="GO:0005524">
    <property type="term" value="F:ATP binding"/>
    <property type="evidence" value="ECO:0007669"/>
    <property type="project" value="UniProtKB-KW"/>
</dbReference>
<dbReference type="Pfam" id="PF13607">
    <property type="entry name" value="Succ_CoA_lig"/>
    <property type="match status" value="1"/>
</dbReference>
<evidence type="ECO:0000256" key="1">
    <source>
        <dbReference type="ARBA" id="ARBA00022598"/>
    </source>
</evidence>
<reference evidence="6" key="1">
    <citation type="submission" date="2020-01" db="EMBL/GenBank/DDBJ databases">
        <authorList>
            <person name="Meier V. D."/>
            <person name="Meier V D."/>
        </authorList>
    </citation>
    <scope>NUCLEOTIDE SEQUENCE</scope>
    <source>
        <strain evidence="6">HLG_WM_MAG_07</strain>
    </source>
</reference>
<dbReference type="InterPro" id="IPR003781">
    <property type="entry name" value="CoA-bd"/>
</dbReference>
<sequence>MSTHHLKHLFTPKSVALIGASTNPSSIGAVITKNLLSAGFNGPIMLVNPKHKMIEGIESYPNVSLLPTTPELAIIATPPRTIIKLLKQLGEKGTKAAVIISAGFAETGDEKDKKLQQELIDTAKKYDIRIVGPNCIGILNPHIGLNASFSHINSQKGKLAIVSQSGSLMTSVLDWATSHDIGFSHLVSLGSMSDVDFGDMLDYLANDRHTRAILLYVEEITEARKFMSAARSCARIKPVLVCKVGRYAAGAEAAASHTGALAGEDNVYDAAFRRAGMLRIFSLEEVFDAIETLSVATPTKGDRLAVLTNGGGLGVLTADELVSHNGKLGTLSPETIDNLNKVLPPTWSHSNPIDIIGDATGERYADALKILNQDKNIDAILVLNCPTAIASSTDAARAVVENMPKPRDKLLFASWVGERAAEKARDIFIEHNVPVYDTPEQAVRAFMYLVKYRRRQTILMQTPQSIPKNLTLQTAEAKQIIRTALDNKKQWLNEAESKVLLQTYSINVGTTKVIQTPEEAGLAAEEFACPVAIKILSPDILHKSDAGGVILDLTTPIAAQKATKSMLARIHSRYPDARIEGVSIEPMVKVKDAYKLIIGMTEDPVFGPVLVFGHGGTAVEVINDKAIGLPPLNMRLARDMISRTRIYQLLKGYRGFPAANCDEAALTLIKVSQLIIDNPEIIELDINPLLLDDTNAIALDARIKLEERVGVSTKRIAIRPYPKELEEIIELNNGRQLFLRPIRPEDEPELHKCFSKLSPEEIRLRFFASLKSLSHFTAARFTQIDYDREMALTLTDIGISGKTTIYGVVRIIADADNDTAEFAIIILKEKTGKGLGLLMMQRIIAHAKRRGIRKIVGDVLVENNAMLKLCKTLGFTKKADPDDHSIAKVSLLLSDDPGEE</sequence>
<dbReference type="InterPro" id="IPR000182">
    <property type="entry name" value="GNAT_dom"/>
</dbReference>
<dbReference type="Gene3D" id="3.40.50.720">
    <property type="entry name" value="NAD(P)-binding Rossmann-like Domain"/>
    <property type="match status" value="1"/>
</dbReference>
<dbReference type="Gene3D" id="3.30.470.20">
    <property type="entry name" value="ATP-grasp fold, B domain"/>
    <property type="match status" value="1"/>
</dbReference>
<dbReference type="SUPFAM" id="SSF52210">
    <property type="entry name" value="Succinyl-CoA synthetase domains"/>
    <property type="match status" value="2"/>
</dbReference>
<accession>A0A6S6TQE9</accession>
<dbReference type="InterPro" id="IPR013815">
    <property type="entry name" value="ATP_grasp_subdomain_1"/>
</dbReference>
<dbReference type="Pfam" id="PF13380">
    <property type="entry name" value="CoA_binding_2"/>
    <property type="match status" value="1"/>
</dbReference>
<keyword evidence="6" id="KW-0808">Transferase</keyword>
<dbReference type="AlphaFoldDB" id="A0A6S6TQE9"/>
<evidence type="ECO:0000256" key="3">
    <source>
        <dbReference type="ARBA" id="ARBA00022840"/>
    </source>
</evidence>
<gene>
    <name evidence="6" type="ORF">HELGO_WM43997</name>
</gene>
<dbReference type="CDD" id="cd04301">
    <property type="entry name" value="NAT_SF"/>
    <property type="match status" value="1"/>
</dbReference>
<dbReference type="Gene3D" id="3.40.630.30">
    <property type="match status" value="1"/>
</dbReference>
<feature type="domain" description="N-acetyltransferase" evidence="5">
    <location>
        <begin position="737"/>
        <end position="896"/>
    </location>
</feature>
<dbReference type="Gene3D" id="3.30.1490.20">
    <property type="entry name" value="ATP-grasp fold, A domain"/>
    <property type="match status" value="1"/>
</dbReference>
<keyword evidence="1" id="KW-0436">Ligase</keyword>
<dbReference type="Pfam" id="PF13302">
    <property type="entry name" value="Acetyltransf_3"/>
    <property type="match status" value="1"/>
</dbReference>
<dbReference type="SUPFAM" id="SSF51735">
    <property type="entry name" value="NAD(P)-binding Rossmann-fold domains"/>
    <property type="match status" value="1"/>
</dbReference>
<comment type="similarity">
    <text evidence="4">In the N-terminal section; belongs to the acetate CoA ligase alpha subunit family.</text>
</comment>
<dbReference type="GO" id="GO:0016747">
    <property type="term" value="F:acyltransferase activity, transferring groups other than amino-acyl groups"/>
    <property type="evidence" value="ECO:0007669"/>
    <property type="project" value="InterPro"/>
</dbReference>
<evidence type="ECO:0000256" key="4">
    <source>
        <dbReference type="ARBA" id="ARBA00060888"/>
    </source>
</evidence>
<name>A0A6S6TQE9_9GAMM</name>
<dbReference type="InterPro" id="IPR016102">
    <property type="entry name" value="Succinyl-CoA_synth-like"/>
</dbReference>
<dbReference type="Gene3D" id="3.40.50.261">
    <property type="entry name" value="Succinyl-CoA synthetase domains"/>
    <property type="match status" value="2"/>
</dbReference>
<dbReference type="Pfam" id="PF13549">
    <property type="entry name" value="ATP-grasp_5"/>
    <property type="match status" value="1"/>
</dbReference>
<dbReference type="SUPFAM" id="SSF56059">
    <property type="entry name" value="Glutathione synthetase ATP-binding domain-like"/>
    <property type="match status" value="1"/>
</dbReference>
<keyword evidence="3" id="KW-0067">ATP-binding</keyword>
<dbReference type="FunFam" id="3.30.1490.20:FF:000020">
    <property type="entry name" value="Protein lysine acetyltransferase"/>
    <property type="match status" value="1"/>
</dbReference>
<dbReference type="InterPro" id="IPR051538">
    <property type="entry name" value="Acyl-CoA_Synth/Transferase"/>
</dbReference>
<keyword evidence="2" id="KW-0547">Nucleotide-binding</keyword>